<dbReference type="OrthoDB" id="1732691at2759"/>
<comment type="cofactor">
    <cofactor evidence="1">
        <name>pyridoxal 5'-phosphate</name>
        <dbReference type="ChEBI" id="CHEBI:597326"/>
    </cofactor>
</comment>
<proteinExistence type="inferred from homology"/>
<name>A0A0L0EKV3_9EUKA</name>
<dbReference type="GO" id="GO:0005739">
    <property type="term" value="C:mitochondrion"/>
    <property type="evidence" value="ECO:0007669"/>
    <property type="project" value="TreeGrafter"/>
</dbReference>
<dbReference type="STRING" id="667725.A0A0L0EKV3"/>
<dbReference type="GO" id="GO:0009099">
    <property type="term" value="P:L-valine biosynthetic process"/>
    <property type="evidence" value="ECO:0007669"/>
    <property type="project" value="TreeGrafter"/>
</dbReference>
<dbReference type="GO" id="GO:0004084">
    <property type="term" value="F:branched-chain-amino-acid transaminase activity"/>
    <property type="evidence" value="ECO:0007669"/>
    <property type="project" value="InterPro"/>
</dbReference>
<dbReference type="RefSeq" id="XP_014143111.1">
    <property type="nucleotide sequence ID" value="XM_014287636.1"/>
</dbReference>
<dbReference type="Proteomes" id="UP000054560">
    <property type="component" value="Unassembled WGS sequence"/>
</dbReference>
<feature type="non-terminal residue" evidence="4">
    <location>
        <position position="77"/>
    </location>
</feature>
<dbReference type="eggNOG" id="KOG0975">
    <property type="taxonomic scope" value="Eukaryota"/>
</dbReference>
<sequence length="77" mass="8583">ASGIQINKTESPKTKPENSTLLFGQTFTDHMLEADWSQEKGWATPVIKPYGDMAMDPACTVFHYAMCCFEGMKAYKG</sequence>
<organism evidence="4 5">
    <name type="scientific">Sphaeroforma arctica JP610</name>
    <dbReference type="NCBI Taxonomy" id="667725"/>
    <lineage>
        <taxon>Eukaryota</taxon>
        <taxon>Ichthyosporea</taxon>
        <taxon>Ichthyophonida</taxon>
        <taxon>Sphaeroforma</taxon>
    </lineage>
</organism>
<dbReference type="PANTHER" id="PTHR11825:SF44">
    <property type="entry name" value="BRANCHED-CHAIN-AMINO-ACID AMINOTRANSFERASE"/>
    <property type="match status" value="1"/>
</dbReference>
<dbReference type="Gene3D" id="3.30.470.10">
    <property type="match status" value="1"/>
</dbReference>
<evidence type="ECO:0000256" key="2">
    <source>
        <dbReference type="ARBA" id="ARBA00009320"/>
    </source>
</evidence>
<dbReference type="GO" id="GO:0009098">
    <property type="term" value="P:L-leucine biosynthetic process"/>
    <property type="evidence" value="ECO:0007669"/>
    <property type="project" value="TreeGrafter"/>
</dbReference>
<evidence type="ECO:0000256" key="3">
    <source>
        <dbReference type="ARBA" id="ARBA00022898"/>
    </source>
</evidence>
<dbReference type="SUPFAM" id="SSF56752">
    <property type="entry name" value="D-aminoacid aminotransferase-like PLP-dependent enzymes"/>
    <property type="match status" value="1"/>
</dbReference>
<keyword evidence="5" id="KW-1185">Reference proteome</keyword>
<keyword evidence="3" id="KW-0663">Pyridoxal phosphate</keyword>
<dbReference type="InterPro" id="IPR005786">
    <property type="entry name" value="B_amino_transII"/>
</dbReference>
<dbReference type="EMBL" id="KQ256823">
    <property type="protein sequence ID" value="KNC65062.1"/>
    <property type="molecule type" value="Genomic_DNA"/>
</dbReference>
<protein>
    <submittedName>
        <fullName evidence="4">Uncharacterized protein</fullName>
    </submittedName>
</protein>
<feature type="non-terminal residue" evidence="4">
    <location>
        <position position="1"/>
    </location>
</feature>
<evidence type="ECO:0000256" key="1">
    <source>
        <dbReference type="ARBA" id="ARBA00001933"/>
    </source>
</evidence>
<comment type="similarity">
    <text evidence="2">Belongs to the class-IV pyridoxal-phosphate-dependent aminotransferase family.</text>
</comment>
<evidence type="ECO:0000313" key="4">
    <source>
        <dbReference type="EMBL" id="KNC65062.1"/>
    </source>
</evidence>
<evidence type="ECO:0000313" key="5">
    <source>
        <dbReference type="Proteomes" id="UP000054560"/>
    </source>
</evidence>
<dbReference type="GeneID" id="25918788"/>
<dbReference type="AlphaFoldDB" id="A0A0L0EKV3"/>
<dbReference type="InterPro" id="IPR043131">
    <property type="entry name" value="BCAT-like_N"/>
</dbReference>
<reference evidence="4 5" key="1">
    <citation type="submission" date="2011-02" db="EMBL/GenBank/DDBJ databases">
        <title>The Genome Sequence of Sphaeroforma arctica JP610.</title>
        <authorList>
            <consortium name="The Broad Institute Genome Sequencing Platform"/>
            <person name="Russ C."/>
            <person name="Cuomo C."/>
            <person name="Young S.K."/>
            <person name="Zeng Q."/>
            <person name="Gargeya S."/>
            <person name="Alvarado L."/>
            <person name="Berlin A."/>
            <person name="Chapman S.B."/>
            <person name="Chen Z."/>
            <person name="Freedman E."/>
            <person name="Gellesch M."/>
            <person name="Goldberg J."/>
            <person name="Griggs A."/>
            <person name="Gujja S."/>
            <person name="Heilman E."/>
            <person name="Heiman D."/>
            <person name="Howarth C."/>
            <person name="Mehta T."/>
            <person name="Neiman D."/>
            <person name="Pearson M."/>
            <person name="Roberts A."/>
            <person name="Saif S."/>
            <person name="Shea T."/>
            <person name="Shenoy N."/>
            <person name="Sisk P."/>
            <person name="Stolte C."/>
            <person name="Sykes S."/>
            <person name="White J."/>
            <person name="Yandava C."/>
            <person name="Burger G."/>
            <person name="Gray M.W."/>
            <person name="Holland P.W.H."/>
            <person name="King N."/>
            <person name="Lang F.B.F."/>
            <person name="Roger A.J."/>
            <person name="Ruiz-Trillo I."/>
            <person name="Haas B."/>
            <person name="Nusbaum C."/>
            <person name="Birren B."/>
        </authorList>
    </citation>
    <scope>NUCLEOTIDE SEQUENCE [LARGE SCALE GENOMIC DNA]</scope>
    <source>
        <strain evidence="4 5">JP610</strain>
    </source>
</reference>
<dbReference type="PANTHER" id="PTHR11825">
    <property type="entry name" value="SUBGROUP IIII AMINOTRANSFERASE"/>
    <property type="match status" value="1"/>
</dbReference>
<dbReference type="InterPro" id="IPR036038">
    <property type="entry name" value="Aminotransferase-like"/>
</dbReference>
<accession>A0A0L0EKV3</accession>
<gene>
    <name evidence="4" type="ORF">SARC_18284</name>
</gene>